<dbReference type="STRING" id="1149755.A0A2J6S6N6"/>
<evidence type="ECO:0000313" key="4">
    <source>
        <dbReference type="EMBL" id="PMD46424.1"/>
    </source>
</evidence>
<dbReference type="EMBL" id="KZ613939">
    <property type="protein sequence ID" value="PMD46424.1"/>
    <property type="molecule type" value="Genomic_DNA"/>
</dbReference>
<dbReference type="AlphaFoldDB" id="A0A2J6S6N6"/>
<keyword evidence="5" id="KW-1185">Reference proteome</keyword>
<feature type="compositionally biased region" description="Polar residues" evidence="2">
    <location>
        <begin position="681"/>
        <end position="697"/>
    </location>
</feature>
<reference evidence="4 5" key="1">
    <citation type="submission" date="2016-04" db="EMBL/GenBank/DDBJ databases">
        <title>A degradative enzymes factory behind the ericoid mycorrhizal symbiosis.</title>
        <authorList>
            <consortium name="DOE Joint Genome Institute"/>
            <person name="Martino E."/>
            <person name="Morin E."/>
            <person name="Grelet G."/>
            <person name="Kuo A."/>
            <person name="Kohler A."/>
            <person name="Daghino S."/>
            <person name="Barry K."/>
            <person name="Choi C."/>
            <person name="Cichocki N."/>
            <person name="Clum A."/>
            <person name="Copeland A."/>
            <person name="Hainaut M."/>
            <person name="Haridas S."/>
            <person name="Labutti K."/>
            <person name="Lindquist E."/>
            <person name="Lipzen A."/>
            <person name="Khouja H.-R."/>
            <person name="Murat C."/>
            <person name="Ohm R."/>
            <person name="Olson A."/>
            <person name="Spatafora J."/>
            <person name="Veneault-Fourrey C."/>
            <person name="Henrissat B."/>
            <person name="Grigoriev I."/>
            <person name="Martin F."/>
            <person name="Perotto S."/>
        </authorList>
    </citation>
    <scope>NUCLEOTIDE SEQUENCE [LARGE SCALE GENOMIC DNA]</scope>
    <source>
        <strain evidence="4 5">F</strain>
    </source>
</reference>
<dbReference type="InterPro" id="IPR009449">
    <property type="entry name" value="Sec2_N"/>
</dbReference>
<evidence type="ECO:0000313" key="5">
    <source>
        <dbReference type="Proteomes" id="UP000235786"/>
    </source>
</evidence>
<dbReference type="Pfam" id="PF25555">
    <property type="entry name" value="RAB3A-like_C"/>
    <property type="match status" value="1"/>
</dbReference>
<dbReference type="GO" id="GO:0006887">
    <property type="term" value="P:exocytosis"/>
    <property type="evidence" value="ECO:0007669"/>
    <property type="project" value="TreeGrafter"/>
</dbReference>
<feature type="region of interest" description="Disordered" evidence="2">
    <location>
        <begin position="369"/>
        <end position="419"/>
    </location>
</feature>
<evidence type="ECO:0000256" key="2">
    <source>
        <dbReference type="SAM" id="MobiDB-lite"/>
    </source>
</evidence>
<dbReference type="CDD" id="cd21044">
    <property type="entry name" value="Rab11BD_RAB3IP_like"/>
    <property type="match status" value="1"/>
</dbReference>
<dbReference type="GO" id="GO:0005085">
    <property type="term" value="F:guanyl-nucleotide exchange factor activity"/>
    <property type="evidence" value="ECO:0007669"/>
    <property type="project" value="InterPro"/>
</dbReference>
<dbReference type="GO" id="GO:0070319">
    <property type="term" value="C:Golgi to plasma membrane transport vesicle"/>
    <property type="evidence" value="ECO:0007669"/>
    <property type="project" value="TreeGrafter"/>
</dbReference>
<feature type="compositionally biased region" description="Polar residues" evidence="2">
    <location>
        <begin position="624"/>
        <end position="635"/>
    </location>
</feature>
<feature type="region of interest" description="Disordered" evidence="2">
    <location>
        <begin position="1"/>
        <end position="109"/>
    </location>
</feature>
<dbReference type="OrthoDB" id="1748564at2759"/>
<feature type="domain" description="GDP/GTP exchange factor Sec2 N-terminal" evidence="3">
    <location>
        <begin position="126"/>
        <end position="269"/>
    </location>
</feature>
<accession>A0A2J6S6N6</accession>
<feature type="region of interest" description="Disordered" evidence="2">
    <location>
        <begin position="570"/>
        <end position="720"/>
    </location>
</feature>
<evidence type="ECO:0000256" key="1">
    <source>
        <dbReference type="ARBA" id="ARBA00023054"/>
    </source>
</evidence>
<dbReference type="PANTHER" id="PTHR14430:SF0">
    <property type="entry name" value="SEC2P DOMAIN-CONTAINING PROTEIN"/>
    <property type="match status" value="1"/>
</dbReference>
<protein>
    <recommendedName>
        <fullName evidence="3">GDP/GTP exchange factor Sec2 N-terminal domain-containing protein</fullName>
    </recommendedName>
</protein>
<feature type="compositionally biased region" description="Polar residues" evidence="2">
    <location>
        <begin position="276"/>
        <end position="285"/>
    </location>
</feature>
<dbReference type="PANTHER" id="PTHR14430">
    <property type="entry name" value="RABIN3-RELATED"/>
    <property type="match status" value="1"/>
</dbReference>
<feature type="compositionally biased region" description="Basic and acidic residues" evidence="2">
    <location>
        <begin position="573"/>
        <end position="607"/>
    </location>
</feature>
<proteinExistence type="predicted"/>
<dbReference type="Proteomes" id="UP000235786">
    <property type="component" value="Unassembled WGS sequence"/>
</dbReference>
<dbReference type="SUPFAM" id="SSF144284">
    <property type="entry name" value="Sec2 N-terminal region"/>
    <property type="match status" value="1"/>
</dbReference>
<feature type="compositionally biased region" description="Basic and acidic residues" evidence="2">
    <location>
        <begin position="662"/>
        <end position="680"/>
    </location>
</feature>
<dbReference type="Pfam" id="PF06428">
    <property type="entry name" value="Sec2p"/>
    <property type="match status" value="1"/>
</dbReference>
<gene>
    <name evidence="4" type="ORF">L207DRAFT_613018</name>
</gene>
<feature type="compositionally biased region" description="Polar residues" evidence="2">
    <location>
        <begin position="25"/>
        <end position="36"/>
    </location>
</feature>
<organism evidence="4 5">
    <name type="scientific">Hyaloscypha variabilis (strain UAMH 11265 / GT02V1 / F)</name>
    <name type="common">Meliniomyces variabilis</name>
    <dbReference type="NCBI Taxonomy" id="1149755"/>
    <lineage>
        <taxon>Eukaryota</taxon>
        <taxon>Fungi</taxon>
        <taxon>Dikarya</taxon>
        <taxon>Ascomycota</taxon>
        <taxon>Pezizomycotina</taxon>
        <taxon>Leotiomycetes</taxon>
        <taxon>Helotiales</taxon>
        <taxon>Hyaloscyphaceae</taxon>
        <taxon>Hyaloscypha</taxon>
        <taxon>Hyaloscypha variabilis</taxon>
    </lineage>
</organism>
<evidence type="ECO:0000259" key="3">
    <source>
        <dbReference type="Pfam" id="PF06428"/>
    </source>
</evidence>
<feature type="region of interest" description="Disordered" evidence="2">
    <location>
        <begin position="267"/>
        <end position="314"/>
    </location>
</feature>
<dbReference type="InterPro" id="IPR040351">
    <property type="entry name" value="RAB3IL/RAB3IP/Sec2"/>
</dbReference>
<sequence length="720" mass="78988">MADLAQAAGWTQQPTAHRAFGHLRSFSSISSKTSQRPPARPVSKSISSSALTDTMAAVANAPGIPTPRNLHPYDDEDGNMSTLPDPRSRTMSPANDSGPPTPSHHPDLSNEVATLSNKLINAINHQTNLDDTLSATRHELEAARERIRQLEQVNQEHSDMVARGVLIKKSTAEMEKAKLLGSLEQERKEKAEIESQKKNIEQELENLTTALFEEANKMVITAREEAQKEHDVVQKRNDQLKAQLVDMESLLKSHQEQLAELKQVMEQMTEERDDQTNQTSPSTPGLSKFDSKDENLSDSEAVHSAVPEPVSPTYPTSFTHLLQTVLRTDLSSFDDFTSLLRMSKNVPASSRVSSGSYGHIGLGLGLSNHTQSTTHAAPTNGSSSSLSTSATLNSSPATPTTPASTVSTTSTNGPNSLTPLKETKFYKRTMAEDIEPTLRLDAAPGLSWLARRTVLNAVCDGTLVVEPTPTSTKNLAFACALCGETRKDPDHVRTHRFRTSESENAQRYHLCKYCLGRVRSTCDFVGFLRILKDGHWRAEDEESERAAWEESVRLREQMFWCRVGGGVVPAHHSHPEALRSPRPSEDERKEQERKLSEELERTGKIQPKDITPVPDPSAAGVPKSPQTAKRISTASAKADTAEELQEAAQEDATAPSALQVIKAREVVDTKNSEDPEETTKKSNTTRDSTQSTSSLQVATGDEVEKEGTKRLSITIPGSFE</sequence>
<dbReference type="GO" id="GO:0051286">
    <property type="term" value="C:cell tip"/>
    <property type="evidence" value="ECO:0007669"/>
    <property type="project" value="TreeGrafter"/>
</dbReference>
<feature type="compositionally biased region" description="Low complexity" evidence="2">
    <location>
        <begin position="376"/>
        <end position="411"/>
    </location>
</feature>
<keyword evidence="1" id="KW-0175">Coiled coil</keyword>
<dbReference type="Gene3D" id="6.10.140.910">
    <property type="match status" value="1"/>
</dbReference>
<name>A0A2J6S6N6_HYAVF</name>